<dbReference type="Proteomes" id="UP001353858">
    <property type="component" value="Unassembled WGS sequence"/>
</dbReference>
<accession>A0AAN7SIV7</accession>
<protein>
    <recommendedName>
        <fullName evidence="4">Transposase Helix-turn-helix domain-containing protein</fullName>
    </recommendedName>
</protein>
<proteinExistence type="predicted"/>
<evidence type="ECO:0000313" key="3">
    <source>
        <dbReference type="Proteomes" id="UP001353858"/>
    </source>
</evidence>
<sequence>MNNHTKVTVITIVTQLLDSSDDDDIIMISNRKSKKKRKCIKNYVQNTALQYTPDEFKSHFRITRETFAHLLEVLGQTLYRRADTSGRHKECPEKQLLVVLAFLCNQEVYRNISEKFDISKSTAHVYLHRICNEVVKLSNNYIKWPSTRQTILETTTKFKERHNFPNGDEVTPDPDVNDDIDPLDYPGTANIDSAKRNEIANRLLV</sequence>
<feature type="region of interest" description="Disordered" evidence="1">
    <location>
        <begin position="161"/>
        <end position="184"/>
    </location>
</feature>
<comment type="caution">
    <text evidence="2">The sequence shown here is derived from an EMBL/GenBank/DDBJ whole genome shotgun (WGS) entry which is preliminary data.</text>
</comment>
<gene>
    <name evidence="2" type="ORF">RN001_005423</name>
</gene>
<feature type="compositionally biased region" description="Acidic residues" evidence="1">
    <location>
        <begin position="170"/>
        <end position="182"/>
    </location>
</feature>
<evidence type="ECO:0000313" key="2">
    <source>
        <dbReference type="EMBL" id="KAK4882104.1"/>
    </source>
</evidence>
<evidence type="ECO:0008006" key="4">
    <source>
        <dbReference type="Google" id="ProtNLM"/>
    </source>
</evidence>
<dbReference type="EMBL" id="JARPUR010000002">
    <property type="protein sequence ID" value="KAK4882104.1"/>
    <property type="molecule type" value="Genomic_DNA"/>
</dbReference>
<name>A0AAN7SIV7_9COLE</name>
<keyword evidence="3" id="KW-1185">Reference proteome</keyword>
<evidence type="ECO:0000256" key="1">
    <source>
        <dbReference type="SAM" id="MobiDB-lite"/>
    </source>
</evidence>
<organism evidence="2 3">
    <name type="scientific">Aquatica leii</name>
    <dbReference type="NCBI Taxonomy" id="1421715"/>
    <lineage>
        <taxon>Eukaryota</taxon>
        <taxon>Metazoa</taxon>
        <taxon>Ecdysozoa</taxon>
        <taxon>Arthropoda</taxon>
        <taxon>Hexapoda</taxon>
        <taxon>Insecta</taxon>
        <taxon>Pterygota</taxon>
        <taxon>Neoptera</taxon>
        <taxon>Endopterygota</taxon>
        <taxon>Coleoptera</taxon>
        <taxon>Polyphaga</taxon>
        <taxon>Elateriformia</taxon>
        <taxon>Elateroidea</taxon>
        <taxon>Lampyridae</taxon>
        <taxon>Luciolinae</taxon>
        <taxon>Aquatica</taxon>
    </lineage>
</organism>
<reference evidence="3" key="1">
    <citation type="submission" date="2023-01" db="EMBL/GenBank/DDBJ databases">
        <title>Key to firefly adult light organ development and bioluminescence: homeobox transcription factors regulate luciferase expression and transportation to peroxisome.</title>
        <authorList>
            <person name="Fu X."/>
        </authorList>
    </citation>
    <scope>NUCLEOTIDE SEQUENCE [LARGE SCALE GENOMIC DNA]</scope>
</reference>
<dbReference type="AlphaFoldDB" id="A0AAN7SIV7"/>